<evidence type="ECO:0000313" key="5">
    <source>
        <dbReference type="Ensembl" id="ENSSPUP00000022293.1"/>
    </source>
</evidence>
<organism evidence="5 6">
    <name type="scientific">Sphenodon punctatus</name>
    <name type="common">Tuatara</name>
    <name type="synonym">Hatteria punctata</name>
    <dbReference type="NCBI Taxonomy" id="8508"/>
    <lineage>
        <taxon>Eukaryota</taxon>
        <taxon>Metazoa</taxon>
        <taxon>Chordata</taxon>
        <taxon>Craniata</taxon>
        <taxon>Vertebrata</taxon>
        <taxon>Euteleostomi</taxon>
        <taxon>Lepidosauria</taxon>
        <taxon>Sphenodontia</taxon>
        <taxon>Sphenodontidae</taxon>
        <taxon>Sphenodon</taxon>
    </lineage>
</organism>
<evidence type="ECO:0000256" key="3">
    <source>
        <dbReference type="ARBA" id="ARBA00023002"/>
    </source>
</evidence>
<keyword evidence="2" id="KW-0223">Dioxygenase</keyword>
<evidence type="ECO:0000313" key="6">
    <source>
        <dbReference type="Proteomes" id="UP000694392"/>
    </source>
</evidence>
<accession>A0A8D0HPM4</accession>
<protein>
    <recommendedName>
        <fullName evidence="4">Lipoxygenase domain-containing protein</fullName>
    </recommendedName>
</protein>
<dbReference type="Ensembl" id="ENSSPUT00000023758.1">
    <property type="protein sequence ID" value="ENSSPUP00000022293.1"/>
    <property type="gene ID" value="ENSSPUG00000017120.1"/>
</dbReference>
<evidence type="ECO:0000259" key="4">
    <source>
        <dbReference type="PROSITE" id="PS51393"/>
    </source>
</evidence>
<keyword evidence="6" id="KW-1185">Reference proteome</keyword>
<dbReference type="Proteomes" id="UP000694392">
    <property type="component" value="Unplaced"/>
</dbReference>
<dbReference type="GeneTree" id="ENSGT00940000156796"/>
<dbReference type="SUPFAM" id="SSF48484">
    <property type="entry name" value="Lipoxigenase"/>
    <property type="match status" value="1"/>
</dbReference>
<keyword evidence="3" id="KW-0560">Oxidoreductase</keyword>
<reference evidence="5" key="1">
    <citation type="submission" date="2025-08" db="UniProtKB">
        <authorList>
            <consortium name="Ensembl"/>
        </authorList>
    </citation>
    <scope>IDENTIFICATION</scope>
</reference>
<dbReference type="InterPro" id="IPR036226">
    <property type="entry name" value="LipOase_C_sf"/>
</dbReference>
<dbReference type="Gene3D" id="1.20.245.10">
    <property type="entry name" value="Lipoxygenase-1, Domain 5"/>
    <property type="match status" value="1"/>
</dbReference>
<dbReference type="GO" id="GO:0034440">
    <property type="term" value="P:lipid oxidation"/>
    <property type="evidence" value="ECO:0007669"/>
    <property type="project" value="InterPro"/>
</dbReference>
<dbReference type="GO" id="GO:0046872">
    <property type="term" value="F:metal ion binding"/>
    <property type="evidence" value="ECO:0007669"/>
    <property type="project" value="UniProtKB-KW"/>
</dbReference>
<keyword evidence="1" id="KW-0479">Metal-binding</keyword>
<sequence>MLKLVAKGVQNLSYTALCLPDDLEERGVASLPNFYYRDDGKRIWKAMERFISGVVGLYYKSDASVKNDPELQAWVAEIFAEGFKGRKASGAPSKLETPAELIKFLTMVMYCSSARHAAVNSGQVGEAA</sequence>
<dbReference type="PROSITE" id="PS51393">
    <property type="entry name" value="LIPOXYGENASE_3"/>
    <property type="match status" value="1"/>
</dbReference>
<feature type="domain" description="Lipoxygenase" evidence="4">
    <location>
        <begin position="1"/>
        <end position="128"/>
    </location>
</feature>
<dbReference type="AlphaFoldDB" id="A0A8D0HPM4"/>
<evidence type="ECO:0000256" key="1">
    <source>
        <dbReference type="ARBA" id="ARBA00022723"/>
    </source>
</evidence>
<dbReference type="InterPro" id="IPR013819">
    <property type="entry name" value="LipOase_C"/>
</dbReference>
<name>A0A8D0HPM4_SPHPU</name>
<proteinExistence type="predicted"/>
<dbReference type="InterPro" id="IPR000907">
    <property type="entry name" value="LipOase"/>
</dbReference>
<dbReference type="Pfam" id="PF00305">
    <property type="entry name" value="Lipoxygenase"/>
    <property type="match status" value="1"/>
</dbReference>
<dbReference type="GO" id="GO:0016702">
    <property type="term" value="F:oxidoreductase activity, acting on single donors with incorporation of molecular oxygen, incorporation of two atoms of oxygen"/>
    <property type="evidence" value="ECO:0007669"/>
    <property type="project" value="InterPro"/>
</dbReference>
<reference evidence="5" key="2">
    <citation type="submission" date="2025-09" db="UniProtKB">
        <authorList>
            <consortium name="Ensembl"/>
        </authorList>
    </citation>
    <scope>IDENTIFICATION</scope>
</reference>
<evidence type="ECO:0000256" key="2">
    <source>
        <dbReference type="ARBA" id="ARBA00022964"/>
    </source>
</evidence>
<dbReference type="PANTHER" id="PTHR11771">
    <property type="entry name" value="LIPOXYGENASE"/>
    <property type="match status" value="1"/>
</dbReference>